<dbReference type="GO" id="GO:0071036">
    <property type="term" value="P:nuclear polyadenylation-dependent snoRNA catabolic process"/>
    <property type="evidence" value="ECO:0007669"/>
    <property type="project" value="TreeGrafter"/>
</dbReference>
<dbReference type="GO" id="GO:0005789">
    <property type="term" value="C:endoplasmic reticulum membrane"/>
    <property type="evidence" value="ECO:0007669"/>
    <property type="project" value="UniProtKB-SubCell"/>
</dbReference>
<keyword evidence="3" id="KW-0698">rRNA processing</keyword>
<keyword evidence="11" id="KW-0269">Exonuclease</keyword>
<feature type="transmembrane region" description="Helical" evidence="16">
    <location>
        <begin position="141"/>
        <end position="164"/>
    </location>
</feature>
<gene>
    <name evidence="18" type="ORF">ACOC_LOCUS5514</name>
</gene>
<dbReference type="InterPro" id="IPR012588">
    <property type="entry name" value="Exosome-assoc_fac_Rrp6_N"/>
</dbReference>
<dbReference type="InterPro" id="IPR002121">
    <property type="entry name" value="HRDC_dom"/>
</dbReference>
<dbReference type="InterPro" id="IPR002562">
    <property type="entry name" value="3'-5'_exonuclease_dom"/>
</dbReference>
<dbReference type="STRING" id="334426.A0A158PGR4"/>
<keyword evidence="7" id="KW-0540">Nuclease</keyword>
<feature type="transmembrane region" description="Helical" evidence="16">
    <location>
        <begin position="108"/>
        <end position="129"/>
    </location>
</feature>
<dbReference type="InterPro" id="IPR005599">
    <property type="entry name" value="GPI_mannosylTrfase"/>
</dbReference>
<dbReference type="GO" id="GO:0000176">
    <property type="term" value="C:nuclear exosome (RNase complex)"/>
    <property type="evidence" value="ECO:0007669"/>
    <property type="project" value="InterPro"/>
</dbReference>
<keyword evidence="4" id="KW-0328">Glycosyltransferase</keyword>
<dbReference type="Pfam" id="PF01612">
    <property type="entry name" value="DNA_pol_A_exo1"/>
    <property type="match status" value="1"/>
</dbReference>
<evidence type="ECO:0000256" key="2">
    <source>
        <dbReference type="ARBA" id="ARBA00004477"/>
    </source>
</evidence>
<keyword evidence="19" id="KW-1185">Reference proteome</keyword>
<evidence type="ECO:0000256" key="1">
    <source>
        <dbReference type="ARBA" id="ARBA00004123"/>
    </source>
</evidence>
<sequence length="1130" mass="130541">MKVDSSPFNEIRGKLFVLRKDMDFDWEPSDNAVLKLLFSLRLSAALWSNISDCDEVYNYWEPLHLFLFGKGFQTWEYSPVYAIRSYFYIYLHYIPANLLYHLLPYSKIALFITLRCCIGIFTLLAEFSLYKAVCKHLSISIGRFFVVFSMLSTGMFISSTAFLPSSFAMTMNMYAMAAFLNEKWFYAIFCTAVSTIVGWPFAAVLGLPIVVDMAPLNIVLYNVFSEHGPDLYGVEPLMYYVKNLALNWNIAAVLVPFAVPLSAFNYLYSWQISEEHKKWRMHGEWNCHLAIHPSYWRHYSSVFLLFASLSAWCIIFFSRPHKEERFLFPIYPLIALLAAISLDSAERYVLSPVWFFCLQRLDCPFSNIIFANWLAVLFFMLASMSRTFALHKNFSAHIEVYKSLNEHLMDHQRELDFSKRGDLERASTMDAQASVEVMSPEKIKCVVKDVMQRAAVLVKVANDLPRRGDDFELCNSFSTFTAFMEQQETRIRLMLTSLMRNAGCPTRMPKMNSDVDEYLERIVMVDDHVVERAGIVMDELDRGGREDVEIPKTVIGAESVKKRKAEAESMFQEQVHTSDPGSVLAERLRLTQQEAKYAKVEDLCEKPQKKYGFESSIDNSYNIFIPKLLNKHHALPRKKTSGMVIIDEDMGSDESKRICLQDFLDISKTPLTMVETVEDLRRLRDVLNSCVEFAVDLEHHDFRSYLGLTCLIQISTRTEDYIIDPFPIWNEMHILNEPFTDPKILKVFHGAEHDIEWLQRDFGIYVVNMFDTGRAMRQLKMQKFNLRYLVHHYCGISLNKKYQLSDWRVRQVPLDSDMITYARSDTHYLLYCCDRLREDLLGNGDSNRTLLRLVYSGSASICSRVYQKPSFDTDGFHGLERRFVNNRQETAMQVLWHWRDRMAREEDESVQYILPNHMLIRIAESLPRELQGILHCCNPVPPLVRELILKCRDLPLIEYKNEVMDEVTEELLRRRRMLGKYTKENIFIICPLDFSQTGFDEESGNQMCSSKVDDTSVIERNPTNTLLSVLDSANVIGNNLTGDCGAYTVVDKVSHFLIVDINNRTRVAQWSEAPSDTQVESFPTPMARQAFHPSGVGKLVPDLSGKIAALARYIGRPPRAIVKARCAFIH</sequence>
<dbReference type="GO" id="GO:0016757">
    <property type="term" value="F:glycosyltransferase activity"/>
    <property type="evidence" value="ECO:0007669"/>
    <property type="project" value="UniProtKB-KW"/>
</dbReference>
<evidence type="ECO:0000313" key="20">
    <source>
        <dbReference type="WBParaSite" id="ACOC_0000551301-mRNA-1"/>
    </source>
</evidence>
<feature type="transmembrane region" description="Helical" evidence="16">
    <location>
        <begin position="184"/>
        <end position="211"/>
    </location>
</feature>
<dbReference type="Gene3D" id="1.10.150.80">
    <property type="entry name" value="HRDC domain"/>
    <property type="match status" value="1"/>
</dbReference>
<dbReference type="GO" id="GO:0005730">
    <property type="term" value="C:nucleolus"/>
    <property type="evidence" value="ECO:0007669"/>
    <property type="project" value="TreeGrafter"/>
</dbReference>
<evidence type="ECO:0000256" key="3">
    <source>
        <dbReference type="ARBA" id="ARBA00022552"/>
    </source>
</evidence>
<dbReference type="OrthoDB" id="2250022at2759"/>
<name>A0A158PGR4_ANGCS</name>
<evidence type="ECO:0000256" key="7">
    <source>
        <dbReference type="ARBA" id="ARBA00022722"/>
    </source>
</evidence>
<dbReference type="InterPro" id="IPR036397">
    <property type="entry name" value="RNaseH_sf"/>
</dbReference>
<dbReference type="PROSITE" id="PS50967">
    <property type="entry name" value="HRDC"/>
    <property type="match status" value="1"/>
</dbReference>
<evidence type="ECO:0000259" key="17">
    <source>
        <dbReference type="PROSITE" id="PS50967"/>
    </source>
</evidence>
<evidence type="ECO:0000256" key="9">
    <source>
        <dbReference type="ARBA" id="ARBA00022824"/>
    </source>
</evidence>
<keyword evidence="12 16" id="KW-1133">Transmembrane helix</keyword>
<dbReference type="Pfam" id="PF03901">
    <property type="entry name" value="Glyco_transf_22"/>
    <property type="match status" value="1"/>
</dbReference>
<keyword evidence="14" id="KW-0539">Nucleus</keyword>
<feature type="transmembrane region" description="Helical" evidence="16">
    <location>
        <begin position="85"/>
        <end position="102"/>
    </location>
</feature>
<evidence type="ECO:0000256" key="11">
    <source>
        <dbReference type="ARBA" id="ARBA00022839"/>
    </source>
</evidence>
<reference evidence="18 19" key="2">
    <citation type="submission" date="2018-11" db="EMBL/GenBank/DDBJ databases">
        <authorList>
            <consortium name="Pathogen Informatics"/>
        </authorList>
    </citation>
    <scope>NUCLEOTIDE SEQUENCE [LARGE SCALE GENOMIC DNA]</scope>
    <source>
        <strain evidence="18 19">Costa Rica</strain>
    </source>
</reference>
<dbReference type="EMBL" id="UYYA01003875">
    <property type="protein sequence ID" value="VDM57099.1"/>
    <property type="molecule type" value="Genomic_DNA"/>
</dbReference>
<dbReference type="PANTHER" id="PTHR12124:SF47">
    <property type="entry name" value="EXOSOME COMPONENT 10"/>
    <property type="match status" value="1"/>
</dbReference>
<dbReference type="GO" id="GO:0071038">
    <property type="term" value="P:TRAMP-dependent tRNA surveillance pathway"/>
    <property type="evidence" value="ECO:0007669"/>
    <property type="project" value="TreeGrafter"/>
</dbReference>
<dbReference type="InterPro" id="IPR045092">
    <property type="entry name" value="Rrp6-like"/>
</dbReference>
<keyword evidence="8" id="KW-0378">Hydrolase</keyword>
<dbReference type="GO" id="GO:0071044">
    <property type="term" value="P:histone mRNA catabolic process"/>
    <property type="evidence" value="ECO:0007669"/>
    <property type="project" value="TreeGrafter"/>
</dbReference>
<dbReference type="SUPFAM" id="SSF47819">
    <property type="entry name" value="HRDC-like"/>
    <property type="match status" value="1"/>
</dbReference>
<feature type="transmembrane region" description="Helical" evidence="16">
    <location>
        <begin position="365"/>
        <end position="384"/>
    </location>
</feature>
<evidence type="ECO:0000313" key="19">
    <source>
        <dbReference type="Proteomes" id="UP000267027"/>
    </source>
</evidence>
<evidence type="ECO:0000256" key="12">
    <source>
        <dbReference type="ARBA" id="ARBA00022989"/>
    </source>
</evidence>
<dbReference type="GO" id="GO:0000175">
    <property type="term" value="F:3'-5'-RNA exonuclease activity"/>
    <property type="evidence" value="ECO:0007669"/>
    <property type="project" value="InterPro"/>
</dbReference>
<dbReference type="GO" id="GO:0000166">
    <property type="term" value="F:nucleotide binding"/>
    <property type="evidence" value="ECO:0007669"/>
    <property type="project" value="InterPro"/>
</dbReference>
<dbReference type="SMART" id="SM00474">
    <property type="entry name" value="35EXOc"/>
    <property type="match status" value="1"/>
</dbReference>
<evidence type="ECO:0000256" key="4">
    <source>
        <dbReference type="ARBA" id="ARBA00022676"/>
    </source>
</evidence>
<accession>A0A158PGR4</accession>
<comment type="similarity">
    <text evidence="15">Belongs to the exosome component 10/RRP6 family.</text>
</comment>
<evidence type="ECO:0000256" key="13">
    <source>
        <dbReference type="ARBA" id="ARBA00023136"/>
    </source>
</evidence>
<comment type="subcellular location">
    <subcellularLocation>
        <location evidence="2">Endoplasmic reticulum membrane</location>
        <topology evidence="2">Multi-pass membrane protein</topology>
    </subcellularLocation>
    <subcellularLocation>
        <location evidence="1">Nucleus</location>
    </subcellularLocation>
</comment>
<dbReference type="FunFam" id="1.10.150.80:FF:000001">
    <property type="entry name" value="Putative exosome component 10"/>
    <property type="match status" value="1"/>
</dbReference>
<dbReference type="OMA" id="ILHCCNP"/>
<dbReference type="AlphaFoldDB" id="A0A158PGR4"/>
<evidence type="ECO:0000256" key="8">
    <source>
        <dbReference type="ARBA" id="ARBA00022801"/>
    </source>
</evidence>
<feature type="transmembrane region" description="Helical" evidence="16">
    <location>
        <begin position="298"/>
        <end position="317"/>
    </location>
</feature>
<organism evidence="20">
    <name type="scientific">Angiostrongylus costaricensis</name>
    <name type="common">Nematode worm</name>
    <dbReference type="NCBI Taxonomy" id="334426"/>
    <lineage>
        <taxon>Eukaryota</taxon>
        <taxon>Metazoa</taxon>
        <taxon>Ecdysozoa</taxon>
        <taxon>Nematoda</taxon>
        <taxon>Chromadorea</taxon>
        <taxon>Rhabditida</taxon>
        <taxon>Rhabditina</taxon>
        <taxon>Rhabditomorpha</taxon>
        <taxon>Strongyloidea</taxon>
        <taxon>Metastrongylidae</taxon>
        <taxon>Angiostrongylus</taxon>
    </lineage>
</organism>
<evidence type="ECO:0000256" key="15">
    <source>
        <dbReference type="ARBA" id="ARBA00043957"/>
    </source>
</evidence>
<dbReference type="GO" id="GO:0071037">
    <property type="term" value="P:nuclear polyadenylation-dependent snRNA catabolic process"/>
    <property type="evidence" value="ECO:0007669"/>
    <property type="project" value="TreeGrafter"/>
</dbReference>
<proteinExistence type="inferred from homology"/>
<keyword evidence="6 16" id="KW-0812">Transmembrane</keyword>
<feature type="transmembrane region" description="Helical" evidence="16">
    <location>
        <begin position="326"/>
        <end position="345"/>
    </location>
</feature>
<keyword evidence="13 16" id="KW-0472">Membrane</keyword>
<dbReference type="SUPFAM" id="SSF53098">
    <property type="entry name" value="Ribonuclease H-like"/>
    <property type="match status" value="1"/>
</dbReference>
<evidence type="ECO:0000256" key="10">
    <source>
        <dbReference type="ARBA" id="ARBA00022835"/>
    </source>
</evidence>
<keyword evidence="9" id="KW-0256">Endoplasmic reticulum</keyword>
<evidence type="ECO:0000256" key="6">
    <source>
        <dbReference type="ARBA" id="ARBA00022692"/>
    </source>
</evidence>
<dbReference type="Gene3D" id="3.30.420.10">
    <property type="entry name" value="Ribonuclease H-like superfamily/Ribonuclease H"/>
    <property type="match status" value="1"/>
</dbReference>
<evidence type="ECO:0000256" key="16">
    <source>
        <dbReference type="SAM" id="Phobius"/>
    </source>
</evidence>
<dbReference type="InterPro" id="IPR012337">
    <property type="entry name" value="RNaseH-like_sf"/>
</dbReference>
<protein>
    <submittedName>
        <fullName evidence="20">HRDC domain-containing protein</fullName>
    </submittedName>
</protein>
<keyword evidence="5" id="KW-0808">Transferase</keyword>
<feature type="transmembrane region" description="Helical" evidence="16">
    <location>
        <begin position="246"/>
        <end position="268"/>
    </location>
</feature>
<dbReference type="InterPro" id="IPR044876">
    <property type="entry name" value="HRDC_dom_sf"/>
</dbReference>
<evidence type="ECO:0000256" key="14">
    <source>
        <dbReference type="ARBA" id="ARBA00023242"/>
    </source>
</evidence>
<dbReference type="GO" id="GO:0003727">
    <property type="term" value="F:single-stranded RNA binding"/>
    <property type="evidence" value="ECO:0007669"/>
    <property type="project" value="TreeGrafter"/>
</dbReference>
<dbReference type="GO" id="GO:0000467">
    <property type="term" value="P:exonucleolytic trimming to generate mature 3'-end of 5.8S rRNA from tricistronic rRNA transcript (SSU-rRNA, 5.8S rRNA, LSU-rRNA)"/>
    <property type="evidence" value="ECO:0007669"/>
    <property type="project" value="InterPro"/>
</dbReference>
<dbReference type="Pfam" id="PF00570">
    <property type="entry name" value="HRDC"/>
    <property type="match status" value="1"/>
</dbReference>
<dbReference type="GO" id="GO:0071040">
    <property type="term" value="P:nuclear polyadenylation-dependent antisense transcript catabolic process"/>
    <property type="evidence" value="ECO:0007669"/>
    <property type="project" value="TreeGrafter"/>
</dbReference>
<keyword evidence="10" id="KW-0271">Exosome</keyword>
<dbReference type="Proteomes" id="UP000267027">
    <property type="component" value="Unassembled WGS sequence"/>
</dbReference>
<evidence type="ECO:0000313" key="18">
    <source>
        <dbReference type="EMBL" id="VDM57099.1"/>
    </source>
</evidence>
<dbReference type="InterPro" id="IPR010997">
    <property type="entry name" value="HRDC-like_sf"/>
</dbReference>
<feature type="domain" description="HRDC" evidence="17">
    <location>
        <begin position="885"/>
        <end position="967"/>
    </location>
</feature>
<dbReference type="CDD" id="cd06147">
    <property type="entry name" value="Rrp6p_like_exo"/>
    <property type="match status" value="1"/>
</dbReference>
<dbReference type="GO" id="GO:0071039">
    <property type="term" value="P:nuclear polyadenylation-dependent CUT catabolic process"/>
    <property type="evidence" value="ECO:0007669"/>
    <property type="project" value="TreeGrafter"/>
</dbReference>
<evidence type="ECO:0000256" key="5">
    <source>
        <dbReference type="ARBA" id="ARBA00022679"/>
    </source>
</evidence>
<dbReference type="SMART" id="SM00341">
    <property type="entry name" value="HRDC"/>
    <property type="match status" value="1"/>
</dbReference>
<dbReference type="GO" id="GO:0071051">
    <property type="term" value="P:poly(A)-dependent snoRNA 3'-end processing"/>
    <property type="evidence" value="ECO:0007669"/>
    <property type="project" value="TreeGrafter"/>
</dbReference>
<dbReference type="PANTHER" id="PTHR12124">
    <property type="entry name" value="POLYMYOSITIS/SCLERODERMA AUTOANTIGEN-RELATED"/>
    <property type="match status" value="1"/>
</dbReference>
<dbReference type="GO" id="GO:0071035">
    <property type="term" value="P:nuclear polyadenylation-dependent rRNA catabolic process"/>
    <property type="evidence" value="ECO:0007669"/>
    <property type="project" value="TreeGrafter"/>
</dbReference>
<reference evidence="20" key="1">
    <citation type="submission" date="2016-04" db="UniProtKB">
        <authorList>
            <consortium name="WormBaseParasite"/>
        </authorList>
    </citation>
    <scope>IDENTIFICATION</scope>
</reference>
<dbReference type="WBParaSite" id="ACOC_0000551301-mRNA-1">
    <property type="protein sequence ID" value="ACOC_0000551301-mRNA-1"/>
    <property type="gene ID" value="ACOC_0000551301"/>
</dbReference>
<dbReference type="InterPro" id="IPR049559">
    <property type="entry name" value="Rrp6p-like_exo"/>
</dbReference>
<dbReference type="Pfam" id="PF08066">
    <property type="entry name" value="PMC2NT"/>
    <property type="match status" value="1"/>
</dbReference>